<dbReference type="EMBL" id="JQCL01000057">
    <property type="protein sequence ID" value="KRO10998.1"/>
    <property type="molecule type" value="Genomic_DNA"/>
</dbReference>
<gene>
    <name evidence="1" type="ORF">IV64_GL002694</name>
</gene>
<name>A0A0R2MBG4_9LACO</name>
<dbReference type="OrthoDB" id="9810950at2"/>
<organism evidence="1 2">
    <name type="scientific">Lactiplantibacillus xiangfangensis</name>
    <dbReference type="NCBI Taxonomy" id="942150"/>
    <lineage>
        <taxon>Bacteria</taxon>
        <taxon>Bacillati</taxon>
        <taxon>Bacillota</taxon>
        <taxon>Bacilli</taxon>
        <taxon>Lactobacillales</taxon>
        <taxon>Lactobacillaceae</taxon>
        <taxon>Lactiplantibacillus</taxon>
    </lineage>
</organism>
<sequence length="174" mass="20291">MQAILKYQPQRTHFSAQDFVRQMWQLTPDEPIEFSHDGWDEQLNVDHSWHVNPFIPDYERLVPNGGFEALSEVDSRVGVEPFKQPYRLWLATQYQAEALVTVRAYVVMVDLLMQQLPGTISLDLGKTWISREEFLAPYATILTLNRAEIHRITALQTLSISHDDEIDPPFPLRW</sequence>
<protein>
    <submittedName>
        <fullName evidence="1">Uncharacterized protein</fullName>
    </submittedName>
</protein>
<keyword evidence="2" id="KW-1185">Reference proteome</keyword>
<dbReference type="Proteomes" id="UP000051783">
    <property type="component" value="Unassembled WGS sequence"/>
</dbReference>
<proteinExistence type="predicted"/>
<comment type="caution">
    <text evidence="1">The sequence shown here is derived from an EMBL/GenBank/DDBJ whole genome shotgun (WGS) entry which is preliminary data.</text>
</comment>
<dbReference type="STRING" id="942150.IV64_GL002694"/>
<dbReference type="PATRIC" id="fig|942150.3.peg.2806"/>
<dbReference type="RefSeq" id="WP_057706507.1">
    <property type="nucleotide sequence ID" value="NZ_JQCL01000057.1"/>
</dbReference>
<accession>A0A0R2MBG4</accession>
<evidence type="ECO:0000313" key="2">
    <source>
        <dbReference type="Proteomes" id="UP000051783"/>
    </source>
</evidence>
<reference evidence="1 2" key="1">
    <citation type="journal article" date="2015" name="Genome Announc.">
        <title>Expanding the biotechnology potential of lactobacilli through comparative genomics of 213 strains and associated genera.</title>
        <authorList>
            <person name="Sun Z."/>
            <person name="Harris H.M."/>
            <person name="McCann A."/>
            <person name="Guo C."/>
            <person name="Argimon S."/>
            <person name="Zhang W."/>
            <person name="Yang X."/>
            <person name="Jeffery I.B."/>
            <person name="Cooney J.C."/>
            <person name="Kagawa T.F."/>
            <person name="Liu W."/>
            <person name="Song Y."/>
            <person name="Salvetti E."/>
            <person name="Wrobel A."/>
            <person name="Rasinkangas P."/>
            <person name="Parkhill J."/>
            <person name="Rea M.C."/>
            <person name="O'Sullivan O."/>
            <person name="Ritari J."/>
            <person name="Douillard F.P."/>
            <person name="Paul Ross R."/>
            <person name="Yang R."/>
            <person name="Briner A.E."/>
            <person name="Felis G.E."/>
            <person name="de Vos W.M."/>
            <person name="Barrangou R."/>
            <person name="Klaenhammer T.R."/>
            <person name="Caufield P.W."/>
            <person name="Cui Y."/>
            <person name="Zhang H."/>
            <person name="O'Toole P.W."/>
        </authorList>
    </citation>
    <scope>NUCLEOTIDE SEQUENCE [LARGE SCALE GENOMIC DNA]</scope>
    <source>
        <strain evidence="1 2">LMG 26013</strain>
    </source>
</reference>
<dbReference type="AlphaFoldDB" id="A0A0R2MBG4"/>
<evidence type="ECO:0000313" key="1">
    <source>
        <dbReference type="EMBL" id="KRO10998.1"/>
    </source>
</evidence>